<name>A0A1B6KV02_9HEMI</name>
<dbReference type="EMBL" id="GEBQ01024707">
    <property type="protein sequence ID" value="JAT15270.1"/>
    <property type="molecule type" value="Transcribed_RNA"/>
</dbReference>
<protein>
    <submittedName>
        <fullName evidence="2">Uncharacterized protein</fullName>
    </submittedName>
</protein>
<evidence type="ECO:0000313" key="2">
    <source>
        <dbReference type="EMBL" id="JAT15270.1"/>
    </source>
</evidence>
<reference evidence="2" key="1">
    <citation type="submission" date="2015-11" db="EMBL/GenBank/DDBJ databases">
        <title>De novo transcriptome assembly of four potential Pierce s Disease insect vectors from Arizona vineyards.</title>
        <authorList>
            <person name="Tassone E.E."/>
        </authorList>
    </citation>
    <scope>NUCLEOTIDE SEQUENCE</scope>
</reference>
<organism evidence="2">
    <name type="scientific">Graphocephala atropunctata</name>
    <dbReference type="NCBI Taxonomy" id="36148"/>
    <lineage>
        <taxon>Eukaryota</taxon>
        <taxon>Metazoa</taxon>
        <taxon>Ecdysozoa</taxon>
        <taxon>Arthropoda</taxon>
        <taxon>Hexapoda</taxon>
        <taxon>Insecta</taxon>
        <taxon>Pterygota</taxon>
        <taxon>Neoptera</taxon>
        <taxon>Paraneoptera</taxon>
        <taxon>Hemiptera</taxon>
        <taxon>Auchenorrhyncha</taxon>
        <taxon>Membracoidea</taxon>
        <taxon>Cicadellidae</taxon>
        <taxon>Cicadellinae</taxon>
        <taxon>Cicadellini</taxon>
        <taxon>Graphocephala</taxon>
    </lineage>
</organism>
<accession>A0A1B6KV02</accession>
<dbReference type="AlphaFoldDB" id="A0A1B6KV02"/>
<proteinExistence type="predicted"/>
<feature type="chain" id="PRO_5008586889" evidence="1">
    <location>
        <begin position="20"/>
        <end position="140"/>
    </location>
</feature>
<evidence type="ECO:0000256" key="1">
    <source>
        <dbReference type="SAM" id="SignalP"/>
    </source>
</evidence>
<gene>
    <name evidence="2" type="ORF">g.363</name>
</gene>
<sequence length="140" mass="16694">MTIFGFGLLNLLCLSFIFCDLSKELAYLHVVDESIISNLRMSPESRDDIFDAMEYFRKALLKVYDIVLHHDRWCISDATFVYKMGRPRFLSESIDTYSLSQLYEWNIGHFTKLEALMLEISQLWNNFVKQYEFLQTLYNF</sequence>
<keyword evidence="1" id="KW-0732">Signal</keyword>
<feature type="signal peptide" evidence="1">
    <location>
        <begin position="1"/>
        <end position="19"/>
    </location>
</feature>